<gene>
    <name evidence="1" type="ORF">PCOR1329_LOCUS555</name>
</gene>
<organism evidence="1 2">
    <name type="scientific">Prorocentrum cordatum</name>
    <dbReference type="NCBI Taxonomy" id="2364126"/>
    <lineage>
        <taxon>Eukaryota</taxon>
        <taxon>Sar</taxon>
        <taxon>Alveolata</taxon>
        <taxon>Dinophyceae</taxon>
        <taxon>Prorocentrales</taxon>
        <taxon>Prorocentraceae</taxon>
        <taxon>Prorocentrum</taxon>
    </lineage>
</organism>
<reference evidence="1" key="1">
    <citation type="submission" date="2023-10" db="EMBL/GenBank/DDBJ databases">
        <authorList>
            <person name="Chen Y."/>
            <person name="Shah S."/>
            <person name="Dougan E. K."/>
            <person name="Thang M."/>
            <person name="Chan C."/>
        </authorList>
    </citation>
    <scope>NUCLEOTIDE SEQUENCE [LARGE SCALE GENOMIC DNA]</scope>
</reference>
<keyword evidence="2" id="KW-1185">Reference proteome</keyword>
<evidence type="ECO:0000313" key="1">
    <source>
        <dbReference type="EMBL" id="CAK0788812.1"/>
    </source>
</evidence>
<evidence type="ECO:0000313" key="2">
    <source>
        <dbReference type="Proteomes" id="UP001189429"/>
    </source>
</evidence>
<accession>A0ABN9PCC4</accession>
<sequence>MLGLKRVRFVAQRAASPRECLGNLTRNSTYTVLLVFAGRRSYIHMLLHYLDELVRQCSVHEVHVWDYARDREDARWLHGAAKNRSGAEWQLMSHAVEGRGWADVYEFYASPEAGAARPRWQPLSEMAGRDNTVLVKADDDIVYIDVSSFDSYVDFIRSHREKFVVHANVVNNGVAAYYQARHIRELADRIRGLDEYPSWQGRLGEFGWLLDGSGRAADLHKYFLRHHENFSWTEGDGCIVYGREQAARTGQAGQGRFSINFFGARWSEWNHVRRLALDPEGDEVGITTRGSAEGREQCIFTAFNVAHFSFRVQSVAWDVYTAYERLLASA</sequence>
<proteinExistence type="predicted"/>
<dbReference type="Proteomes" id="UP001189429">
    <property type="component" value="Unassembled WGS sequence"/>
</dbReference>
<protein>
    <recommendedName>
        <fullName evidence="3">Protein xylosyltransferase</fullName>
    </recommendedName>
</protein>
<comment type="caution">
    <text evidence="1">The sequence shown here is derived from an EMBL/GenBank/DDBJ whole genome shotgun (WGS) entry which is preliminary data.</text>
</comment>
<evidence type="ECO:0008006" key="3">
    <source>
        <dbReference type="Google" id="ProtNLM"/>
    </source>
</evidence>
<name>A0ABN9PCC4_9DINO</name>
<dbReference type="EMBL" id="CAUYUJ010000115">
    <property type="protein sequence ID" value="CAK0788812.1"/>
    <property type="molecule type" value="Genomic_DNA"/>
</dbReference>